<dbReference type="AlphaFoldDB" id="A0A8H3QT17"/>
<feature type="compositionally biased region" description="Low complexity" evidence="1">
    <location>
        <begin position="187"/>
        <end position="196"/>
    </location>
</feature>
<name>A0A8H3QT17_9GLOM</name>
<dbReference type="OrthoDB" id="2337413at2759"/>
<evidence type="ECO:0000256" key="2">
    <source>
        <dbReference type="SAM" id="SignalP"/>
    </source>
</evidence>
<dbReference type="EMBL" id="BLAL01000206">
    <property type="protein sequence ID" value="GES91730.1"/>
    <property type="molecule type" value="Genomic_DNA"/>
</dbReference>
<comment type="caution">
    <text evidence="3">The sequence shown here is derived from an EMBL/GenBank/DDBJ whole genome shotgun (WGS) entry which is preliminary data.</text>
</comment>
<feature type="chain" id="PRO_5034462256" evidence="2">
    <location>
        <begin position="19"/>
        <end position="436"/>
    </location>
</feature>
<reference evidence="3" key="1">
    <citation type="submission" date="2019-10" db="EMBL/GenBank/DDBJ databases">
        <title>Conservation and host-specific expression of non-tandemly repeated heterogenous ribosome RNA gene in arbuscular mycorrhizal fungi.</title>
        <authorList>
            <person name="Maeda T."/>
            <person name="Kobayashi Y."/>
            <person name="Nakagawa T."/>
            <person name="Ezawa T."/>
            <person name="Yamaguchi K."/>
            <person name="Bino T."/>
            <person name="Nishimoto Y."/>
            <person name="Shigenobu S."/>
            <person name="Kawaguchi M."/>
        </authorList>
    </citation>
    <scope>NUCLEOTIDE SEQUENCE</scope>
    <source>
        <strain evidence="3">HR1</strain>
    </source>
</reference>
<evidence type="ECO:0000256" key="1">
    <source>
        <dbReference type="SAM" id="MobiDB-lite"/>
    </source>
</evidence>
<proteinExistence type="predicted"/>
<organism evidence="3 4">
    <name type="scientific">Rhizophagus clarus</name>
    <dbReference type="NCBI Taxonomy" id="94130"/>
    <lineage>
        <taxon>Eukaryota</taxon>
        <taxon>Fungi</taxon>
        <taxon>Fungi incertae sedis</taxon>
        <taxon>Mucoromycota</taxon>
        <taxon>Glomeromycotina</taxon>
        <taxon>Glomeromycetes</taxon>
        <taxon>Glomerales</taxon>
        <taxon>Glomeraceae</taxon>
        <taxon>Rhizophagus</taxon>
    </lineage>
</organism>
<accession>A0A8H3QT17</accession>
<feature type="signal peptide" evidence="2">
    <location>
        <begin position="1"/>
        <end position="18"/>
    </location>
</feature>
<evidence type="ECO:0000313" key="3">
    <source>
        <dbReference type="EMBL" id="GES91730.1"/>
    </source>
</evidence>
<gene>
    <name evidence="3" type="ORF">RCL2_001853400</name>
</gene>
<keyword evidence="2" id="KW-0732">Signal</keyword>
<feature type="compositionally biased region" description="Basic and acidic residues" evidence="1">
    <location>
        <begin position="227"/>
        <end position="245"/>
    </location>
</feature>
<protein>
    <submittedName>
        <fullName evidence="3">Uncharacterized protein</fullName>
    </submittedName>
</protein>
<evidence type="ECO:0000313" key="4">
    <source>
        <dbReference type="Proteomes" id="UP000615446"/>
    </source>
</evidence>
<sequence length="436" mass="51215">MQKGYYVWLLLVCYATHATRNNLKLCFDGLYAQLTVLEFVNLFQVKLINRSIISIIANYQRKKMKFKQYRLQVLVDGMPLEECWEPLDNDNDKFSSYARDKITNIKYESKSIHYAAVNVTHGTRFSVRFSAEDATKDEPIKAYLSVDGNWDFTYYQLYNEKFCKADGFWNKERNKKYYFKFIQTTSPSPLSDDSTTNIESKETNIDNDGTNVESKETNTDNDGTNIDNKKADIDSKEKETNKETNVDSKEINIEKKDLDNNKFSLMKSGGPGCVSVYFYRAKWVNKRCKVPNFNINKTSNNEDIRLCTGFDEEFDDQNFIQNGIVNLQRTSRIPIAELHIHYRDISYLTDRGFIFRNLNTPKSDMIRDDYFDNIGVKKELQIVTNYFDQFRLMDKEEDSLVKKDQIFLTVEKSNKRSFDPDEELPFDKRVKYDVTE</sequence>
<dbReference type="Proteomes" id="UP000615446">
    <property type="component" value="Unassembled WGS sequence"/>
</dbReference>
<feature type="region of interest" description="Disordered" evidence="1">
    <location>
        <begin position="187"/>
        <end position="245"/>
    </location>
</feature>